<dbReference type="PANTHER" id="PTHR12147:SF26">
    <property type="entry name" value="PEPTIDASE M28 DOMAIN-CONTAINING PROTEIN"/>
    <property type="match status" value="1"/>
</dbReference>
<gene>
    <name evidence="3" type="ORF">C7S18_21335</name>
</gene>
<feature type="domain" description="Peptidase M28" evidence="2">
    <location>
        <begin position="320"/>
        <end position="511"/>
    </location>
</feature>
<organism evidence="3 4">
    <name type="scientific">Ahniella affigens</name>
    <dbReference type="NCBI Taxonomy" id="2021234"/>
    <lineage>
        <taxon>Bacteria</taxon>
        <taxon>Pseudomonadati</taxon>
        <taxon>Pseudomonadota</taxon>
        <taxon>Gammaproteobacteria</taxon>
        <taxon>Lysobacterales</taxon>
        <taxon>Rhodanobacteraceae</taxon>
        <taxon>Ahniella</taxon>
    </lineage>
</organism>
<reference evidence="3 4" key="1">
    <citation type="submission" date="2018-03" db="EMBL/GenBank/DDBJ databases">
        <title>Ahniella affigens gen. nov., sp. nov., a gammaproteobacterium isolated from sandy soil near a stream.</title>
        <authorList>
            <person name="Ko Y."/>
            <person name="Kim J.-H."/>
        </authorList>
    </citation>
    <scope>NUCLEOTIDE SEQUENCE [LARGE SCALE GENOMIC DNA]</scope>
    <source>
        <strain evidence="3 4">D13</strain>
    </source>
</reference>
<proteinExistence type="predicted"/>
<sequence>MLLRRNEASHTKIRTGSFESFAEHDTTPSHRMRQSSTSRIPDESAFEEARPVSPDRHRVRHLSGLNTPESRICLLDRDGAFHTSEHAAILVRSASGYPADMMPASILLAAALNQAAPVTVVDIEHATLTEVNDAKALASTHGWWLELGNELVLAGLNKSDEQHLGLPLQARFESVDAARLRVIGRGCAEPIQFGQEIASSGRWQLRLVDPGQPLPDDDAHLTIRAFEPNQVLAQRHRLSTAARAKAAADPAVQAVVDSIDSARWFADVSTLASFDRSSYATTSLAQARDWIAGQMQTIGLTASTPNFNMSSPSGTITRQNVLGVWTGTSLPDEWVIVGAHYDSRTTNINTTLNTPGAEDNASGCAGVLELARALVPRQPTRTVLFMCYAGEEQNLLGSAAHVQSLNSGGQLTKVQAVVIMDMIGYSADANLQALYETSATYLSYAQRFGAAATTYVPALDVVYSTNPFGSDHMPYLNAGRQTLLAIENDWDIYPHYHRSTDTPANMGANAAAMGSAILKTNAAVLAELVGLPPAAEFADGFESPAR</sequence>
<evidence type="ECO:0000259" key="2">
    <source>
        <dbReference type="Pfam" id="PF04389"/>
    </source>
</evidence>
<evidence type="ECO:0000313" key="3">
    <source>
        <dbReference type="EMBL" id="AVP99558.1"/>
    </source>
</evidence>
<dbReference type="GO" id="GO:0006508">
    <property type="term" value="P:proteolysis"/>
    <property type="evidence" value="ECO:0007669"/>
    <property type="project" value="InterPro"/>
</dbReference>
<dbReference type="Proteomes" id="UP000241074">
    <property type="component" value="Chromosome"/>
</dbReference>
<dbReference type="Gene3D" id="3.40.630.10">
    <property type="entry name" value="Zn peptidases"/>
    <property type="match status" value="1"/>
</dbReference>
<dbReference type="KEGG" id="xba:C7S18_21335"/>
<dbReference type="InterPro" id="IPR007484">
    <property type="entry name" value="Peptidase_M28"/>
</dbReference>
<name>A0A2P1PXH9_9GAMM</name>
<dbReference type="SUPFAM" id="SSF53187">
    <property type="entry name" value="Zn-dependent exopeptidases"/>
    <property type="match status" value="1"/>
</dbReference>
<dbReference type="InterPro" id="IPR045175">
    <property type="entry name" value="M28_fam"/>
</dbReference>
<dbReference type="OrthoDB" id="3646048at2"/>
<keyword evidence="4" id="KW-1185">Reference proteome</keyword>
<dbReference type="EMBL" id="CP027860">
    <property type="protein sequence ID" value="AVP99558.1"/>
    <property type="molecule type" value="Genomic_DNA"/>
</dbReference>
<dbReference type="GO" id="GO:0008235">
    <property type="term" value="F:metalloexopeptidase activity"/>
    <property type="evidence" value="ECO:0007669"/>
    <property type="project" value="InterPro"/>
</dbReference>
<evidence type="ECO:0000313" key="4">
    <source>
        <dbReference type="Proteomes" id="UP000241074"/>
    </source>
</evidence>
<accession>A0A2P1PXH9</accession>
<protein>
    <recommendedName>
        <fullName evidence="2">Peptidase M28 domain-containing protein</fullName>
    </recommendedName>
</protein>
<feature type="region of interest" description="Disordered" evidence="1">
    <location>
        <begin position="1"/>
        <end position="58"/>
    </location>
</feature>
<reference evidence="3 4" key="2">
    <citation type="submission" date="2018-03" db="EMBL/GenBank/DDBJ databases">
        <authorList>
            <person name="Keele B.F."/>
        </authorList>
    </citation>
    <scope>NUCLEOTIDE SEQUENCE [LARGE SCALE GENOMIC DNA]</scope>
    <source>
        <strain evidence="3 4">D13</strain>
    </source>
</reference>
<dbReference type="PANTHER" id="PTHR12147">
    <property type="entry name" value="METALLOPEPTIDASE M28 FAMILY MEMBER"/>
    <property type="match status" value="1"/>
</dbReference>
<evidence type="ECO:0000256" key="1">
    <source>
        <dbReference type="SAM" id="MobiDB-lite"/>
    </source>
</evidence>
<feature type="compositionally biased region" description="Basic and acidic residues" evidence="1">
    <location>
        <begin position="1"/>
        <end position="10"/>
    </location>
</feature>
<feature type="compositionally biased region" description="Basic and acidic residues" evidence="1">
    <location>
        <begin position="47"/>
        <end position="56"/>
    </location>
</feature>
<dbReference type="AlphaFoldDB" id="A0A2P1PXH9"/>
<dbReference type="Pfam" id="PF04389">
    <property type="entry name" value="Peptidase_M28"/>
    <property type="match status" value="1"/>
</dbReference>